<comment type="similarity">
    <text evidence="1">Belongs to the globin family.</text>
</comment>
<dbReference type="Gene3D" id="1.10.490.10">
    <property type="entry name" value="Globins"/>
    <property type="match status" value="1"/>
</dbReference>
<sequence length="140" mass="16284">MFLSLSFSHRFFRKNPYFQDLFPNLKNLKGEQDMLHSAAFEIQAMAILGVYDDVILNLDKDLETTITKLEDVAKLHTKLDDFDGDFFQYMEDPMIEALREKLWEQFGPQEEKLMRSLLSWVHEIMAAESAAIAYSLIPGD</sequence>
<keyword evidence="1" id="KW-0408">Iron</keyword>
<keyword evidence="4" id="KW-1185">Reference proteome</keyword>
<dbReference type="GO" id="GO:0020037">
    <property type="term" value="F:heme binding"/>
    <property type="evidence" value="ECO:0007669"/>
    <property type="project" value="InterPro"/>
</dbReference>
<gene>
    <name evidence="3" type="ORF">LSH36_940g00002</name>
</gene>
<dbReference type="AlphaFoldDB" id="A0AAD9MR95"/>
<dbReference type="InterPro" id="IPR012292">
    <property type="entry name" value="Globin/Proto"/>
</dbReference>
<dbReference type="InterPro" id="IPR000971">
    <property type="entry name" value="Globin"/>
</dbReference>
<accession>A0AAD9MR95</accession>
<name>A0AAD9MR95_9ANNE</name>
<evidence type="ECO:0000256" key="1">
    <source>
        <dbReference type="RuleBase" id="RU000356"/>
    </source>
</evidence>
<keyword evidence="1" id="KW-0813">Transport</keyword>
<evidence type="ECO:0000313" key="4">
    <source>
        <dbReference type="Proteomes" id="UP001208570"/>
    </source>
</evidence>
<evidence type="ECO:0000259" key="2">
    <source>
        <dbReference type="PROSITE" id="PS01033"/>
    </source>
</evidence>
<dbReference type="InterPro" id="IPR009050">
    <property type="entry name" value="Globin-like_sf"/>
</dbReference>
<dbReference type="GO" id="GO:0019825">
    <property type="term" value="F:oxygen binding"/>
    <property type="evidence" value="ECO:0007669"/>
    <property type="project" value="InterPro"/>
</dbReference>
<dbReference type="SUPFAM" id="SSF46458">
    <property type="entry name" value="Globin-like"/>
    <property type="match status" value="1"/>
</dbReference>
<evidence type="ECO:0000313" key="3">
    <source>
        <dbReference type="EMBL" id="KAK2142540.1"/>
    </source>
</evidence>
<proteinExistence type="inferred from homology"/>
<feature type="domain" description="Globin" evidence="2">
    <location>
        <begin position="1"/>
        <end position="119"/>
    </location>
</feature>
<dbReference type="Pfam" id="PF00042">
    <property type="entry name" value="Globin"/>
    <property type="match status" value="1"/>
</dbReference>
<dbReference type="PROSITE" id="PS01033">
    <property type="entry name" value="GLOBIN"/>
    <property type="match status" value="1"/>
</dbReference>
<dbReference type="Proteomes" id="UP001208570">
    <property type="component" value="Unassembled WGS sequence"/>
</dbReference>
<dbReference type="GO" id="GO:0005344">
    <property type="term" value="F:oxygen carrier activity"/>
    <property type="evidence" value="ECO:0007669"/>
    <property type="project" value="UniProtKB-KW"/>
</dbReference>
<keyword evidence="1" id="KW-0349">Heme</keyword>
<protein>
    <recommendedName>
        <fullName evidence="2">Globin domain-containing protein</fullName>
    </recommendedName>
</protein>
<organism evidence="3 4">
    <name type="scientific">Paralvinella palmiformis</name>
    <dbReference type="NCBI Taxonomy" id="53620"/>
    <lineage>
        <taxon>Eukaryota</taxon>
        <taxon>Metazoa</taxon>
        <taxon>Spiralia</taxon>
        <taxon>Lophotrochozoa</taxon>
        <taxon>Annelida</taxon>
        <taxon>Polychaeta</taxon>
        <taxon>Sedentaria</taxon>
        <taxon>Canalipalpata</taxon>
        <taxon>Terebellida</taxon>
        <taxon>Terebelliformia</taxon>
        <taxon>Alvinellidae</taxon>
        <taxon>Paralvinella</taxon>
    </lineage>
</organism>
<comment type="caution">
    <text evidence="3">The sequence shown here is derived from an EMBL/GenBank/DDBJ whole genome shotgun (WGS) entry which is preliminary data.</text>
</comment>
<reference evidence="3" key="1">
    <citation type="journal article" date="2023" name="Mol. Biol. Evol.">
        <title>Third-Generation Sequencing Reveals the Adaptive Role of the Epigenome in Three Deep-Sea Polychaetes.</title>
        <authorList>
            <person name="Perez M."/>
            <person name="Aroh O."/>
            <person name="Sun Y."/>
            <person name="Lan Y."/>
            <person name="Juniper S.K."/>
            <person name="Young C.R."/>
            <person name="Angers B."/>
            <person name="Qian P.Y."/>
        </authorList>
    </citation>
    <scope>NUCLEOTIDE SEQUENCE</scope>
    <source>
        <strain evidence="3">P08H-3</strain>
    </source>
</reference>
<keyword evidence="1" id="KW-0479">Metal-binding</keyword>
<dbReference type="EMBL" id="JAODUP010000941">
    <property type="protein sequence ID" value="KAK2142540.1"/>
    <property type="molecule type" value="Genomic_DNA"/>
</dbReference>
<keyword evidence="1" id="KW-0561">Oxygen transport</keyword>